<accession>A0A3B0W9H8</accession>
<sequence>MNILDFLQHGLLDFSLLQILITLIVTTQITILAVTLYLHREQTHKGLILHPILKHYFRFHLWMTTGMLTKEWVAVHRKHHAKCETEDDPHSPQHYGIRKVLFSGVGLYEKERLNQQTLDKYGKGTPNDWVENFVYSKFHFLGVVLMLLIDIALFGVIGITFWAIQIVWIPFFAAGVINGLGHWSGYRNYSTDDCSTNLTRFGFIIGGEELHNNHHAFPSSCKFAHTKGEYDWGWIVIKFLNKVGLAKIKKTVPELEQSNISSVDLDAIKAMLTHKVNLLQVYVKDVIKPAIAVEYIHRTKKFKKSSDKFLNSLSIDWRFLDDDAKNLFKQYINISPTVETIIKFRNDLKEIWESRGKSTEQMISEIKEWCHNAEKSGVEVLQVYAQKLQTYRLKSI</sequence>
<evidence type="ECO:0000256" key="7">
    <source>
        <dbReference type="ARBA" id="ARBA00023098"/>
    </source>
</evidence>
<evidence type="ECO:0000256" key="3">
    <source>
        <dbReference type="ARBA" id="ARBA00022832"/>
    </source>
</evidence>
<reference evidence="11" key="1">
    <citation type="submission" date="2018-06" db="EMBL/GenBank/DDBJ databases">
        <authorList>
            <person name="Zhirakovskaya E."/>
        </authorList>
    </citation>
    <scope>NUCLEOTIDE SEQUENCE</scope>
</reference>
<dbReference type="GO" id="GO:0006631">
    <property type="term" value="P:fatty acid metabolic process"/>
    <property type="evidence" value="ECO:0007669"/>
    <property type="project" value="UniProtKB-KW"/>
</dbReference>
<dbReference type="GO" id="GO:0016020">
    <property type="term" value="C:membrane"/>
    <property type="evidence" value="ECO:0007669"/>
    <property type="project" value="UniProtKB-SubCell"/>
</dbReference>
<keyword evidence="3" id="KW-0276">Fatty acid metabolism</keyword>
<dbReference type="EC" id="1.14.19.1" evidence="11"/>
<feature type="domain" description="Fatty acid desaturase" evidence="10">
    <location>
        <begin position="21"/>
        <end position="219"/>
    </location>
</feature>
<name>A0A3B0W9H8_9ZZZZ</name>
<keyword evidence="5 11" id="KW-0560">Oxidoreductase</keyword>
<evidence type="ECO:0000259" key="10">
    <source>
        <dbReference type="Pfam" id="PF00487"/>
    </source>
</evidence>
<evidence type="ECO:0000256" key="4">
    <source>
        <dbReference type="ARBA" id="ARBA00022989"/>
    </source>
</evidence>
<keyword evidence="7" id="KW-0443">Lipid metabolism</keyword>
<gene>
    <name evidence="11" type="ORF">MNBD_GAMMA03-516</name>
</gene>
<keyword evidence="8 9" id="KW-0472">Membrane</keyword>
<feature type="transmembrane region" description="Helical" evidence="9">
    <location>
        <begin position="16"/>
        <end position="38"/>
    </location>
</feature>
<dbReference type="PANTHER" id="PTHR11351">
    <property type="entry name" value="ACYL-COA DESATURASE"/>
    <property type="match status" value="1"/>
</dbReference>
<dbReference type="EMBL" id="UOFC01000248">
    <property type="protein sequence ID" value="VAW48993.1"/>
    <property type="molecule type" value="Genomic_DNA"/>
</dbReference>
<organism evidence="11">
    <name type="scientific">hydrothermal vent metagenome</name>
    <dbReference type="NCBI Taxonomy" id="652676"/>
    <lineage>
        <taxon>unclassified sequences</taxon>
        <taxon>metagenomes</taxon>
        <taxon>ecological metagenomes</taxon>
    </lineage>
</organism>
<dbReference type="InterPro" id="IPR005804">
    <property type="entry name" value="FA_desaturase_dom"/>
</dbReference>
<dbReference type="PANTHER" id="PTHR11351:SF33">
    <property type="entry name" value="DELTA-9 FATTY ACID DESATURASE, DESA"/>
    <property type="match status" value="1"/>
</dbReference>
<protein>
    <submittedName>
        <fullName evidence="11">Fatty acid desaturase Delta-9 fatty acid desaturase</fullName>
        <ecNumber evidence="11">1.14.19.1</ecNumber>
    </submittedName>
</protein>
<evidence type="ECO:0000256" key="2">
    <source>
        <dbReference type="ARBA" id="ARBA00022692"/>
    </source>
</evidence>
<dbReference type="Pfam" id="PF00487">
    <property type="entry name" value="FA_desaturase"/>
    <property type="match status" value="1"/>
</dbReference>
<keyword evidence="2 9" id="KW-0812">Transmembrane</keyword>
<dbReference type="AlphaFoldDB" id="A0A3B0W9H8"/>
<feature type="transmembrane region" description="Helical" evidence="9">
    <location>
        <begin position="140"/>
        <end position="164"/>
    </location>
</feature>
<evidence type="ECO:0000256" key="1">
    <source>
        <dbReference type="ARBA" id="ARBA00004141"/>
    </source>
</evidence>
<dbReference type="CDD" id="cd03505">
    <property type="entry name" value="Delta9-FADS-like"/>
    <property type="match status" value="1"/>
</dbReference>
<dbReference type="GO" id="GO:0004768">
    <property type="term" value="F:stearoyl-CoA 9-desaturase activity"/>
    <property type="evidence" value="ECO:0007669"/>
    <property type="project" value="UniProtKB-EC"/>
</dbReference>
<keyword evidence="4 9" id="KW-1133">Transmembrane helix</keyword>
<evidence type="ECO:0000313" key="11">
    <source>
        <dbReference type="EMBL" id="VAW48993.1"/>
    </source>
</evidence>
<comment type="subcellular location">
    <subcellularLocation>
        <location evidence="1">Membrane</location>
        <topology evidence="1">Multi-pass membrane protein</topology>
    </subcellularLocation>
</comment>
<evidence type="ECO:0000256" key="5">
    <source>
        <dbReference type="ARBA" id="ARBA00023002"/>
    </source>
</evidence>
<dbReference type="InterPro" id="IPR015876">
    <property type="entry name" value="Acyl-CoA_DS"/>
</dbReference>
<proteinExistence type="predicted"/>
<evidence type="ECO:0000256" key="9">
    <source>
        <dbReference type="SAM" id="Phobius"/>
    </source>
</evidence>
<evidence type="ECO:0000256" key="6">
    <source>
        <dbReference type="ARBA" id="ARBA00023004"/>
    </source>
</evidence>
<keyword evidence="6" id="KW-0408">Iron</keyword>
<evidence type="ECO:0000256" key="8">
    <source>
        <dbReference type="ARBA" id="ARBA00023136"/>
    </source>
</evidence>